<dbReference type="AlphaFoldDB" id="A0AAJ3H1Z3"/>
<evidence type="ECO:0000313" key="4">
    <source>
        <dbReference type="Proteomes" id="UP000546584"/>
    </source>
</evidence>
<protein>
    <submittedName>
        <fullName evidence="3">DUF1640 domain-containing protein</fullName>
    </submittedName>
</protein>
<dbReference type="EMBL" id="JACAQR010000005">
    <property type="protein sequence ID" value="NWD40920.1"/>
    <property type="molecule type" value="Genomic_DNA"/>
</dbReference>
<evidence type="ECO:0000313" key="3">
    <source>
        <dbReference type="EMBL" id="NWD40920.1"/>
    </source>
</evidence>
<feature type="region of interest" description="Disordered" evidence="1">
    <location>
        <begin position="16"/>
        <end position="42"/>
    </location>
</feature>
<keyword evidence="2" id="KW-0472">Membrane</keyword>
<proteinExistence type="predicted"/>
<gene>
    <name evidence="3" type="ORF">HX826_03525</name>
</gene>
<keyword evidence="2" id="KW-0812">Transmembrane</keyword>
<sequence length="127" mass="13864">MANDLKDNVSYLRQEYRQGSSSGCDRKGGAGGGGNGGENDLEKRISQVEARLGRVETKLDGMQEHMTTKSDLMQTKIDLLEATSRLDLSIANFRTDMQSLETRLLKWFVGTAGALSAIAFGVARLVH</sequence>
<feature type="transmembrane region" description="Helical" evidence="2">
    <location>
        <begin position="104"/>
        <end position="126"/>
    </location>
</feature>
<organism evidence="3 4">
    <name type="scientific">Pseudomonas yamanorum</name>
    <dbReference type="NCBI Taxonomy" id="515393"/>
    <lineage>
        <taxon>Bacteria</taxon>
        <taxon>Pseudomonadati</taxon>
        <taxon>Pseudomonadota</taxon>
        <taxon>Gammaproteobacteria</taxon>
        <taxon>Pseudomonadales</taxon>
        <taxon>Pseudomonadaceae</taxon>
        <taxon>Pseudomonas</taxon>
    </lineage>
</organism>
<name>A0AAJ3H1Z3_9PSED</name>
<dbReference type="RefSeq" id="WP_177025459.1">
    <property type="nucleotide sequence ID" value="NZ_JACAQR010000005.1"/>
</dbReference>
<evidence type="ECO:0000256" key="1">
    <source>
        <dbReference type="SAM" id="MobiDB-lite"/>
    </source>
</evidence>
<reference evidence="3 4" key="1">
    <citation type="submission" date="2020-04" db="EMBL/GenBank/DDBJ databases">
        <title>Molecular characterization of pseudomonads from Agaricus bisporus reveal novel blotch 2 pathogens in Western Europe.</title>
        <authorList>
            <person name="Taparia T."/>
            <person name="Krijger M."/>
            <person name="Haynes E."/>
            <person name="Elpinstone J.G."/>
            <person name="Noble R."/>
            <person name="Van Der Wolf J."/>
        </authorList>
    </citation>
    <scope>NUCLEOTIDE SEQUENCE [LARGE SCALE GENOMIC DNA]</scope>
    <source>
        <strain evidence="3 4">IPO3753</strain>
    </source>
</reference>
<keyword evidence="2" id="KW-1133">Transmembrane helix</keyword>
<evidence type="ECO:0000256" key="2">
    <source>
        <dbReference type="SAM" id="Phobius"/>
    </source>
</evidence>
<accession>A0AAJ3H1Z3</accession>
<comment type="caution">
    <text evidence="3">The sequence shown here is derived from an EMBL/GenBank/DDBJ whole genome shotgun (WGS) entry which is preliminary data.</text>
</comment>
<dbReference type="Proteomes" id="UP000546584">
    <property type="component" value="Unassembled WGS sequence"/>
</dbReference>